<dbReference type="Proteomes" id="UP000032336">
    <property type="component" value="Unassembled WGS sequence"/>
</dbReference>
<accession>A0A0D8FQJ8</accession>
<organism evidence="4 5">
    <name type="scientific">Ferrimicrobium acidiphilum DSM 19497</name>
    <dbReference type="NCBI Taxonomy" id="1121877"/>
    <lineage>
        <taxon>Bacteria</taxon>
        <taxon>Bacillati</taxon>
        <taxon>Actinomycetota</taxon>
        <taxon>Acidimicrobiia</taxon>
        <taxon>Acidimicrobiales</taxon>
        <taxon>Acidimicrobiaceae</taxon>
        <taxon>Ferrimicrobium</taxon>
    </lineage>
</organism>
<dbReference type="STRING" id="1121877.FEAC_26940"/>
<dbReference type="EC" id="2.3.1.189" evidence="4"/>
<keyword evidence="5" id="KW-1185">Reference proteome</keyword>
<dbReference type="InterPro" id="IPR016181">
    <property type="entry name" value="Acyl_CoA_acyltransferase"/>
</dbReference>
<evidence type="ECO:0000256" key="1">
    <source>
        <dbReference type="ARBA" id="ARBA00022679"/>
    </source>
</evidence>
<dbReference type="EMBL" id="JXUW01000036">
    <property type="protein sequence ID" value="KJE75553.1"/>
    <property type="molecule type" value="Genomic_DNA"/>
</dbReference>
<protein>
    <submittedName>
        <fullName evidence="4">Mycothiol acetyltransferase</fullName>
        <ecNumber evidence="4">2.3.1.189</ecNumber>
    </submittedName>
</protein>
<reference evidence="4 5" key="1">
    <citation type="submission" date="2015-01" db="EMBL/GenBank/DDBJ databases">
        <title>Draft genome of the acidophilic iron oxidizer Ferrimicrobium acidiphilum strain T23.</title>
        <authorList>
            <person name="Poehlein A."/>
            <person name="Eisen S."/>
            <person name="Schloemann M."/>
            <person name="Johnson B.D."/>
            <person name="Daniel R."/>
            <person name="Muehling M."/>
        </authorList>
    </citation>
    <scope>NUCLEOTIDE SEQUENCE [LARGE SCALE GENOMIC DNA]</scope>
    <source>
        <strain evidence="4 5">T23</strain>
    </source>
</reference>
<dbReference type="InterPro" id="IPR050832">
    <property type="entry name" value="Bact_Acetyltransf"/>
</dbReference>
<evidence type="ECO:0000259" key="3">
    <source>
        <dbReference type="PROSITE" id="PS51186"/>
    </source>
</evidence>
<dbReference type="PANTHER" id="PTHR43877:SF1">
    <property type="entry name" value="ACETYLTRANSFERASE"/>
    <property type="match status" value="1"/>
</dbReference>
<dbReference type="AlphaFoldDB" id="A0A0D8FQJ8"/>
<dbReference type="SUPFAM" id="SSF55729">
    <property type="entry name" value="Acyl-CoA N-acyltransferases (Nat)"/>
    <property type="match status" value="1"/>
</dbReference>
<keyword evidence="2 4" id="KW-0012">Acyltransferase</keyword>
<keyword evidence="1 4" id="KW-0808">Transferase</keyword>
<comment type="caution">
    <text evidence="4">The sequence shown here is derived from an EMBL/GenBank/DDBJ whole genome shotgun (WGS) entry which is preliminary data.</text>
</comment>
<proteinExistence type="predicted"/>
<dbReference type="PANTHER" id="PTHR43877">
    <property type="entry name" value="AMINOALKYLPHOSPHONATE N-ACETYLTRANSFERASE-RELATED-RELATED"/>
    <property type="match status" value="1"/>
</dbReference>
<dbReference type="InterPro" id="IPR000182">
    <property type="entry name" value="GNAT_dom"/>
</dbReference>
<dbReference type="GO" id="GO:0035447">
    <property type="term" value="F:mycothiol synthase activity"/>
    <property type="evidence" value="ECO:0007669"/>
    <property type="project" value="UniProtKB-EC"/>
</dbReference>
<dbReference type="Gene3D" id="3.40.630.30">
    <property type="match status" value="1"/>
</dbReference>
<dbReference type="CDD" id="cd04301">
    <property type="entry name" value="NAT_SF"/>
    <property type="match status" value="1"/>
</dbReference>
<evidence type="ECO:0000313" key="5">
    <source>
        <dbReference type="Proteomes" id="UP000032336"/>
    </source>
</evidence>
<gene>
    <name evidence="4" type="primary">mshD6</name>
    <name evidence="4" type="ORF">FEAC_26940</name>
</gene>
<evidence type="ECO:0000313" key="4">
    <source>
        <dbReference type="EMBL" id="KJE75553.1"/>
    </source>
</evidence>
<name>A0A0D8FQJ8_9ACTN</name>
<sequence>MPVRHANPGDALGIGTVHVVSWQAAYRGVLAQDYLDSLDPAQRGANWRRYLNGPLPHDESVFVAEVKPNNVLGFASVGQSRDANGVGELRCLYVTPEHWGEGIGRDLMSSSVDALVACGFREATLWVLDSNNRARKFYETSGWAVDQGAKQETIGGITVCEVRYRRTLA</sequence>
<dbReference type="PROSITE" id="PS51186">
    <property type="entry name" value="GNAT"/>
    <property type="match status" value="1"/>
</dbReference>
<feature type="domain" description="N-acetyltransferase" evidence="3">
    <location>
        <begin position="17"/>
        <end position="169"/>
    </location>
</feature>
<dbReference type="Pfam" id="PF00583">
    <property type="entry name" value="Acetyltransf_1"/>
    <property type="match status" value="1"/>
</dbReference>
<evidence type="ECO:0000256" key="2">
    <source>
        <dbReference type="ARBA" id="ARBA00023315"/>
    </source>
</evidence>